<evidence type="ECO:0000313" key="3">
    <source>
        <dbReference type="EMBL" id="GAF92052.1"/>
    </source>
</evidence>
<proteinExistence type="predicted"/>
<keyword evidence="1" id="KW-0472">Membrane</keyword>
<evidence type="ECO:0000256" key="1">
    <source>
        <dbReference type="SAM" id="Phobius"/>
    </source>
</evidence>
<sequence>MTQVPPAAAPMGTPPAPWRTSGLATAALVCSLIFCCPGLGLIGLLLGLAALPDTRRPGVGGRGLAVAGILIGLLVTIG</sequence>
<dbReference type="InterPro" id="IPR025241">
    <property type="entry name" value="DUF4190"/>
</dbReference>
<evidence type="ECO:0000259" key="2">
    <source>
        <dbReference type="Pfam" id="PF13828"/>
    </source>
</evidence>
<comment type="caution">
    <text evidence="3">The sequence shown here is derived from an EMBL/GenBank/DDBJ whole genome shotgun (WGS) entry which is preliminary data.</text>
</comment>
<keyword evidence="1" id="KW-1133">Transmembrane helix</keyword>
<name>X0TV74_9ZZZZ</name>
<feature type="domain" description="DUF4190" evidence="2">
    <location>
        <begin position="23"/>
        <end position="77"/>
    </location>
</feature>
<dbReference type="Pfam" id="PF13828">
    <property type="entry name" value="DUF4190"/>
    <property type="match status" value="1"/>
</dbReference>
<dbReference type="AlphaFoldDB" id="X0TV74"/>
<keyword evidence="1" id="KW-0812">Transmembrane</keyword>
<dbReference type="EMBL" id="BARS01010303">
    <property type="protein sequence ID" value="GAF92052.1"/>
    <property type="molecule type" value="Genomic_DNA"/>
</dbReference>
<feature type="transmembrane region" description="Helical" evidence="1">
    <location>
        <begin position="59"/>
        <end position="77"/>
    </location>
</feature>
<gene>
    <name evidence="3" type="ORF">S01H1_19140</name>
</gene>
<feature type="non-terminal residue" evidence="3">
    <location>
        <position position="78"/>
    </location>
</feature>
<organism evidence="3">
    <name type="scientific">marine sediment metagenome</name>
    <dbReference type="NCBI Taxonomy" id="412755"/>
    <lineage>
        <taxon>unclassified sequences</taxon>
        <taxon>metagenomes</taxon>
        <taxon>ecological metagenomes</taxon>
    </lineage>
</organism>
<feature type="transmembrane region" description="Helical" evidence="1">
    <location>
        <begin position="23"/>
        <end position="47"/>
    </location>
</feature>
<accession>X0TV74</accession>
<reference evidence="3" key="1">
    <citation type="journal article" date="2014" name="Front. Microbiol.">
        <title>High frequency of phylogenetically diverse reductive dehalogenase-homologous genes in deep subseafloor sedimentary metagenomes.</title>
        <authorList>
            <person name="Kawai M."/>
            <person name="Futagami T."/>
            <person name="Toyoda A."/>
            <person name="Takaki Y."/>
            <person name="Nishi S."/>
            <person name="Hori S."/>
            <person name="Arai W."/>
            <person name="Tsubouchi T."/>
            <person name="Morono Y."/>
            <person name="Uchiyama I."/>
            <person name="Ito T."/>
            <person name="Fujiyama A."/>
            <person name="Inagaki F."/>
            <person name="Takami H."/>
        </authorList>
    </citation>
    <scope>NUCLEOTIDE SEQUENCE</scope>
    <source>
        <strain evidence="3">Expedition CK06-06</strain>
    </source>
</reference>
<protein>
    <recommendedName>
        <fullName evidence="2">DUF4190 domain-containing protein</fullName>
    </recommendedName>
</protein>